<comment type="catalytic activity">
    <reaction evidence="1">
        <text>Hydrolyzes the link between N-acetylmuramoyl residues and L-amino acid residues in certain cell-wall glycopeptides.</text>
        <dbReference type="EC" id="3.5.1.28"/>
    </reaction>
</comment>
<dbReference type="GO" id="GO:0008745">
    <property type="term" value="F:N-acetylmuramoyl-L-alanine amidase activity"/>
    <property type="evidence" value="ECO:0007669"/>
    <property type="project" value="UniProtKB-EC"/>
</dbReference>
<sequence length="423" mass="46963">MNQRYLLPLLFSWLTVNDLFAQNTPVRDTTLTVQTKSSLTNLYYGQGTDRLGGAKRETLDSGVVLRITGVADKLYRVQLAPNQTGFVPMEQVQPVPLRQDADALLKPAPIPDSTAQTTTVIIPASSPPPPTLLTGNWTVSGDSLYDYVAIRLPERLPYQSRTEIDPNRIVLDIFGATANTNWITQLRTVQTIDRVWFEQVADGHFRVVVALKKPQHGPTHWGYSLYYQRTTLMLRLRRPPAGRSLRGMVIAVDAGHGGTNTGAKGEKSGLLEKDLTLDVARRLQTYLTKAGARVVMVRETDTTLGPSDRILAMRKLLPNLVVSVHFNSAGGAGVRGVSTYYKHLGFRPWSQAVLAQLLTQLPVTEFGNVGHFNFFFNSPTDYPNLLVEGPFLSTPTDEALAIDPAFRQKMAKAIWKGLRRARR</sequence>
<keyword evidence="3" id="KW-0378">Hydrolase</keyword>
<dbReference type="EMBL" id="JAFMYU010000033">
    <property type="protein sequence ID" value="MBO0934562.1"/>
    <property type="molecule type" value="Genomic_DNA"/>
</dbReference>
<dbReference type="PANTHER" id="PTHR30404">
    <property type="entry name" value="N-ACETYLMURAMOYL-L-ALANINE AMIDASE"/>
    <property type="match status" value="1"/>
</dbReference>
<keyword evidence="7" id="KW-1185">Reference proteome</keyword>
<dbReference type="RefSeq" id="WP_207338527.1">
    <property type="nucleotide sequence ID" value="NZ_JAFMYU010000033.1"/>
</dbReference>
<evidence type="ECO:0000256" key="3">
    <source>
        <dbReference type="ARBA" id="ARBA00022801"/>
    </source>
</evidence>
<protein>
    <recommendedName>
        <fullName evidence="2">N-acetylmuramoyl-L-alanine amidase</fullName>
        <ecNumber evidence="2">3.5.1.28</ecNumber>
    </recommendedName>
</protein>
<evidence type="ECO:0000259" key="5">
    <source>
        <dbReference type="SMART" id="SM00646"/>
    </source>
</evidence>
<dbReference type="Gene3D" id="3.40.630.40">
    <property type="entry name" value="Zn-dependent exopeptidases"/>
    <property type="match status" value="1"/>
</dbReference>
<dbReference type="AlphaFoldDB" id="A0A939GDH5"/>
<dbReference type="GO" id="GO:0030288">
    <property type="term" value="C:outer membrane-bounded periplasmic space"/>
    <property type="evidence" value="ECO:0007669"/>
    <property type="project" value="TreeGrafter"/>
</dbReference>
<name>A0A939GDH5_9BACT</name>
<evidence type="ECO:0000313" key="7">
    <source>
        <dbReference type="Proteomes" id="UP000664795"/>
    </source>
</evidence>
<dbReference type="EC" id="3.5.1.28" evidence="2"/>
<dbReference type="SUPFAM" id="SSF53187">
    <property type="entry name" value="Zn-dependent exopeptidases"/>
    <property type="match status" value="1"/>
</dbReference>
<feature type="signal peptide" evidence="4">
    <location>
        <begin position="1"/>
        <end position="21"/>
    </location>
</feature>
<evidence type="ECO:0000256" key="2">
    <source>
        <dbReference type="ARBA" id="ARBA00011901"/>
    </source>
</evidence>
<evidence type="ECO:0000256" key="4">
    <source>
        <dbReference type="SAM" id="SignalP"/>
    </source>
</evidence>
<feature type="chain" id="PRO_5036726195" description="N-acetylmuramoyl-L-alanine amidase" evidence="4">
    <location>
        <begin position="22"/>
        <end position="423"/>
    </location>
</feature>
<organism evidence="6 7">
    <name type="scientific">Fibrella aquatilis</name>
    <dbReference type="NCBI Taxonomy" id="2817059"/>
    <lineage>
        <taxon>Bacteria</taxon>
        <taxon>Pseudomonadati</taxon>
        <taxon>Bacteroidota</taxon>
        <taxon>Cytophagia</taxon>
        <taxon>Cytophagales</taxon>
        <taxon>Spirosomataceae</taxon>
        <taxon>Fibrella</taxon>
    </lineage>
</organism>
<evidence type="ECO:0000313" key="6">
    <source>
        <dbReference type="EMBL" id="MBO0934562.1"/>
    </source>
</evidence>
<dbReference type="InterPro" id="IPR050695">
    <property type="entry name" value="N-acetylmuramoyl_amidase_3"/>
</dbReference>
<proteinExistence type="predicted"/>
<dbReference type="SMART" id="SM00646">
    <property type="entry name" value="Ami_3"/>
    <property type="match status" value="1"/>
</dbReference>
<keyword evidence="4" id="KW-0732">Signal</keyword>
<reference evidence="6 7" key="1">
    <citation type="submission" date="2021-03" db="EMBL/GenBank/DDBJ databases">
        <title>Fibrella sp. HMF5036 genome sequencing and assembly.</title>
        <authorList>
            <person name="Kang H."/>
            <person name="Kim H."/>
            <person name="Bae S."/>
            <person name="Joh K."/>
        </authorList>
    </citation>
    <scope>NUCLEOTIDE SEQUENCE [LARGE SCALE GENOMIC DNA]</scope>
    <source>
        <strain evidence="6 7">HMF5036</strain>
    </source>
</reference>
<dbReference type="Proteomes" id="UP000664795">
    <property type="component" value="Unassembled WGS sequence"/>
</dbReference>
<feature type="domain" description="MurNAc-LAA" evidence="5">
    <location>
        <begin position="310"/>
        <end position="419"/>
    </location>
</feature>
<dbReference type="GO" id="GO:0009253">
    <property type="term" value="P:peptidoglycan catabolic process"/>
    <property type="evidence" value="ECO:0007669"/>
    <property type="project" value="InterPro"/>
</dbReference>
<evidence type="ECO:0000256" key="1">
    <source>
        <dbReference type="ARBA" id="ARBA00001561"/>
    </source>
</evidence>
<dbReference type="PANTHER" id="PTHR30404:SF0">
    <property type="entry name" value="N-ACETYLMURAMOYL-L-ALANINE AMIDASE AMIC"/>
    <property type="match status" value="1"/>
</dbReference>
<comment type="caution">
    <text evidence="6">The sequence shown here is derived from an EMBL/GenBank/DDBJ whole genome shotgun (WGS) entry which is preliminary data.</text>
</comment>
<dbReference type="InterPro" id="IPR002508">
    <property type="entry name" value="MurNAc-LAA_cat"/>
</dbReference>
<dbReference type="Pfam" id="PF01520">
    <property type="entry name" value="Amidase_3"/>
    <property type="match status" value="1"/>
</dbReference>
<accession>A0A939GDH5</accession>
<gene>
    <name evidence="6" type="ORF">J2I48_26360</name>
</gene>
<dbReference type="CDD" id="cd02696">
    <property type="entry name" value="MurNAc-LAA"/>
    <property type="match status" value="1"/>
</dbReference>